<reference evidence="2 3" key="1">
    <citation type="submission" date="2018-11" db="EMBL/GenBank/DDBJ databases">
        <authorList>
            <consortium name="Pathogen Informatics"/>
        </authorList>
    </citation>
    <scope>NUCLEOTIDE SEQUENCE [LARGE SCALE GENOMIC DNA]</scope>
    <source>
        <strain>Denwood</strain>
        <strain evidence="3">Zambia</strain>
    </source>
</reference>
<evidence type="ECO:0000256" key="1">
    <source>
        <dbReference type="SAM" id="MobiDB-lite"/>
    </source>
</evidence>
<organism evidence="2 3">
    <name type="scientific">Schistosoma mattheei</name>
    <dbReference type="NCBI Taxonomy" id="31246"/>
    <lineage>
        <taxon>Eukaryota</taxon>
        <taxon>Metazoa</taxon>
        <taxon>Spiralia</taxon>
        <taxon>Lophotrochozoa</taxon>
        <taxon>Platyhelminthes</taxon>
        <taxon>Trematoda</taxon>
        <taxon>Digenea</taxon>
        <taxon>Strigeidida</taxon>
        <taxon>Schistosomatoidea</taxon>
        <taxon>Schistosomatidae</taxon>
        <taxon>Schistosoma</taxon>
    </lineage>
</organism>
<protein>
    <submittedName>
        <fullName evidence="2">Uncharacterized protein</fullName>
    </submittedName>
</protein>
<accession>A0A183PB73</accession>
<gene>
    <name evidence="2" type="ORF">SMTD_LOCUS11609</name>
</gene>
<keyword evidence="3" id="KW-1185">Reference proteome</keyword>
<dbReference type="EMBL" id="UZAL01031625">
    <property type="protein sequence ID" value="VDP58683.1"/>
    <property type="molecule type" value="Genomic_DNA"/>
</dbReference>
<evidence type="ECO:0000313" key="2">
    <source>
        <dbReference type="EMBL" id="VDP58683.1"/>
    </source>
</evidence>
<proteinExistence type="predicted"/>
<feature type="region of interest" description="Disordered" evidence="1">
    <location>
        <begin position="1"/>
        <end position="22"/>
    </location>
</feature>
<feature type="compositionally biased region" description="Polar residues" evidence="1">
    <location>
        <begin position="13"/>
        <end position="22"/>
    </location>
</feature>
<dbReference type="AlphaFoldDB" id="A0A183PB73"/>
<name>A0A183PB73_9TREM</name>
<evidence type="ECO:0000313" key="3">
    <source>
        <dbReference type="Proteomes" id="UP000269396"/>
    </source>
</evidence>
<sequence length="72" mass="7720">MQFPFQVPESDNCPHTSNSTQDHCVHNQPLSLVPIIPPTATSNSKLPRLASSLRFTMANDSGAQSTIGETAP</sequence>
<dbReference type="Proteomes" id="UP000269396">
    <property type="component" value="Unassembled WGS sequence"/>
</dbReference>